<gene>
    <name evidence="1" type="ORF">RFULGI_LOCUS5469</name>
</gene>
<dbReference type="AlphaFoldDB" id="A0A9N9BMZ1"/>
<comment type="caution">
    <text evidence="1">The sequence shown here is derived from an EMBL/GenBank/DDBJ whole genome shotgun (WGS) entry which is preliminary data.</text>
</comment>
<dbReference type="Proteomes" id="UP000789396">
    <property type="component" value="Unassembled WGS sequence"/>
</dbReference>
<proteinExistence type="predicted"/>
<name>A0A9N9BMZ1_9GLOM</name>
<organism evidence="1 2">
    <name type="scientific">Racocetra fulgida</name>
    <dbReference type="NCBI Taxonomy" id="60492"/>
    <lineage>
        <taxon>Eukaryota</taxon>
        <taxon>Fungi</taxon>
        <taxon>Fungi incertae sedis</taxon>
        <taxon>Mucoromycota</taxon>
        <taxon>Glomeromycotina</taxon>
        <taxon>Glomeromycetes</taxon>
        <taxon>Diversisporales</taxon>
        <taxon>Gigasporaceae</taxon>
        <taxon>Racocetra</taxon>
    </lineage>
</organism>
<dbReference type="EMBL" id="CAJVPZ010006247">
    <property type="protein sequence ID" value="CAG8571326.1"/>
    <property type="molecule type" value="Genomic_DNA"/>
</dbReference>
<feature type="non-terminal residue" evidence="1">
    <location>
        <position position="1"/>
    </location>
</feature>
<sequence length="129" mass="15099">MAIEYKNFIDSLSISIEAKTFFVRDLEENWISQEWILGFINGGRLSNHEDGTNVKPWTTNNFTEQMNKTIEEHYLGTQTVLTFIERIYGIKVVHSNLINNCVRRINQGKLKVLQNYVIEVLDNPNLFYV</sequence>
<accession>A0A9N9BMZ1</accession>
<evidence type="ECO:0000313" key="1">
    <source>
        <dbReference type="EMBL" id="CAG8571326.1"/>
    </source>
</evidence>
<dbReference type="OrthoDB" id="2429846at2759"/>
<keyword evidence="2" id="KW-1185">Reference proteome</keyword>
<reference evidence="1" key="1">
    <citation type="submission" date="2021-06" db="EMBL/GenBank/DDBJ databases">
        <authorList>
            <person name="Kallberg Y."/>
            <person name="Tangrot J."/>
            <person name="Rosling A."/>
        </authorList>
    </citation>
    <scope>NUCLEOTIDE SEQUENCE</scope>
    <source>
        <strain evidence="1">IN212</strain>
    </source>
</reference>
<evidence type="ECO:0000313" key="2">
    <source>
        <dbReference type="Proteomes" id="UP000789396"/>
    </source>
</evidence>
<protein>
    <submittedName>
        <fullName evidence="1">1266_t:CDS:1</fullName>
    </submittedName>
</protein>